<keyword evidence="3" id="KW-0285">Flavoprotein</keyword>
<dbReference type="InterPro" id="IPR002938">
    <property type="entry name" value="FAD-bd"/>
</dbReference>
<evidence type="ECO:0008006" key="11">
    <source>
        <dbReference type="Google" id="ProtNLM"/>
    </source>
</evidence>
<evidence type="ECO:0000259" key="8">
    <source>
        <dbReference type="Pfam" id="PF01557"/>
    </source>
</evidence>
<dbReference type="GO" id="GO:0071949">
    <property type="term" value="F:FAD binding"/>
    <property type="evidence" value="ECO:0007669"/>
    <property type="project" value="InterPro"/>
</dbReference>
<dbReference type="InterPro" id="IPR036663">
    <property type="entry name" value="Fumarylacetoacetase_C_sf"/>
</dbReference>
<evidence type="ECO:0000256" key="5">
    <source>
        <dbReference type="ARBA" id="ARBA00022827"/>
    </source>
</evidence>
<protein>
    <recommendedName>
        <fullName evidence="11">FAD-binding domain-containing protein</fullName>
    </recommendedName>
</protein>
<organism evidence="9 10">
    <name type="scientific">Exophiala mesophila</name>
    <name type="common">Black yeast-like fungus</name>
    <dbReference type="NCBI Taxonomy" id="212818"/>
    <lineage>
        <taxon>Eukaryota</taxon>
        <taxon>Fungi</taxon>
        <taxon>Dikarya</taxon>
        <taxon>Ascomycota</taxon>
        <taxon>Pezizomycotina</taxon>
        <taxon>Eurotiomycetes</taxon>
        <taxon>Chaetothyriomycetidae</taxon>
        <taxon>Chaetothyriales</taxon>
        <taxon>Herpotrichiellaceae</taxon>
        <taxon>Exophiala</taxon>
    </lineage>
</organism>
<evidence type="ECO:0000256" key="3">
    <source>
        <dbReference type="ARBA" id="ARBA00022630"/>
    </source>
</evidence>
<evidence type="ECO:0000313" key="9">
    <source>
        <dbReference type="EMBL" id="RVX75623.1"/>
    </source>
</evidence>
<dbReference type="PANTHER" id="PTHR43004">
    <property type="entry name" value="TRK SYSTEM POTASSIUM UPTAKE PROTEIN"/>
    <property type="match status" value="1"/>
</dbReference>
<dbReference type="Gene3D" id="3.30.9.10">
    <property type="entry name" value="D-Amino Acid Oxidase, subunit A, domain 2"/>
    <property type="match status" value="1"/>
</dbReference>
<evidence type="ECO:0000256" key="4">
    <source>
        <dbReference type="ARBA" id="ARBA00022723"/>
    </source>
</evidence>
<dbReference type="InterPro" id="IPR050641">
    <property type="entry name" value="RIFMO-like"/>
</dbReference>
<dbReference type="AlphaFoldDB" id="A0A438NIR5"/>
<dbReference type="Pfam" id="PF01494">
    <property type="entry name" value="FAD_binding_3"/>
    <property type="match status" value="1"/>
</dbReference>
<evidence type="ECO:0000313" key="10">
    <source>
        <dbReference type="Proteomes" id="UP000288859"/>
    </source>
</evidence>
<dbReference type="VEuPathDB" id="FungiDB:PV10_07237"/>
<dbReference type="Gene3D" id="3.90.850.10">
    <property type="entry name" value="Fumarylacetoacetase-like, C-terminal domain"/>
    <property type="match status" value="1"/>
</dbReference>
<reference evidence="9 10" key="1">
    <citation type="submission" date="2017-03" db="EMBL/GenBank/DDBJ databases">
        <title>Genomes of endolithic fungi from Antarctica.</title>
        <authorList>
            <person name="Coleine C."/>
            <person name="Masonjones S."/>
            <person name="Stajich J.E."/>
        </authorList>
    </citation>
    <scope>NUCLEOTIDE SEQUENCE [LARGE SCALE GENOMIC DNA]</scope>
    <source>
        <strain evidence="9 10">CCFEE 6314</strain>
    </source>
</reference>
<evidence type="ECO:0000256" key="6">
    <source>
        <dbReference type="ARBA" id="ARBA00023002"/>
    </source>
</evidence>
<evidence type="ECO:0000256" key="2">
    <source>
        <dbReference type="ARBA" id="ARBA00010211"/>
    </source>
</evidence>
<feature type="domain" description="Fumarylacetoacetase-like C-terminal" evidence="8">
    <location>
        <begin position="74"/>
        <end position="276"/>
    </location>
</feature>
<keyword evidence="6" id="KW-0560">Oxidoreductase</keyword>
<dbReference type="Gene3D" id="3.40.30.120">
    <property type="match status" value="1"/>
</dbReference>
<comment type="cofactor">
    <cofactor evidence="1">
        <name>FAD</name>
        <dbReference type="ChEBI" id="CHEBI:57692"/>
    </cofactor>
</comment>
<dbReference type="SUPFAM" id="SSF51905">
    <property type="entry name" value="FAD/NAD(P)-binding domain"/>
    <property type="match status" value="1"/>
</dbReference>
<dbReference type="GO" id="GO:0050163">
    <property type="term" value="F:oxaloacetate tautomerase activity"/>
    <property type="evidence" value="ECO:0007669"/>
    <property type="project" value="UniProtKB-ARBA"/>
</dbReference>
<dbReference type="Gene3D" id="3.50.50.60">
    <property type="entry name" value="FAD/NAD(P)-binding domain"/>
    <property type="match status" value="1"/>
</dbReference>
<name>A0A438NIR5_EXOME</name>
<sequence>MVGFSNFGRLVRFENDQGEVKYGEAPSDSLTSLEGSSVEVYNGQVPWGPGFSKTGETDIIRKVLAPLPLVPIFICVGLNYKAHVIETKLNTPEYPALFNKPSSCLAGPFDDIPIHKDAHGLDYEGEFCAIIGKTCKNLSEDEDPLDYVLGYTIGNDVSSRYWQAPDRCAQQAGYAKSFDKFAPIGPVICSTAQIPKPESLTMVTTVNGEERQRTGIDDLIFDVPNIVRFASRGHTLEPGTVIMTGTPSGVAVHMQPPTFLQNGDVVEVQIDGIAKMYAGPRALKLSRDPGYRDPGRTSNCILRTETSIGSHGPSMEEPSQPVRLPNSTTVLIVGGGPVGILSAFAMSKYGMDCVVLERHATRLGQPKAHVTNSRTVEIFRQYGLDVSYLRKVGLSDEEAENVLFASSMSGVQFGLLKTRITSPAAKAASPEVMFNVEQPALEDHMLQAALKTGKVTYLRMHEWKGCTEDPTTKEITSTVLLREPGTTSSISSKYLIACDGTNARSREILQIPFRPLNNGPEVALHYISVHFSADLTKYTPGLLWFILNPVGMGVFIAYNRKNNWVFSTQYDPSVTPPETFTSEVLKAKVFQAAGTTLDDYRELGITLWKTSPKLAEFYRSKTVSRAFLAGDAAHSFPPTGGLGLNTGVGDVHNLAWKIYAVEQGWLPDSLLDTVTTERRAIANDNSKQSKINEENIFRLVSAVFKPGQSPEELMANESTRKDIESAIQHQSDHFDALNLVLGYVYGREHIRGPSDYVKESVPGARLPHEWIENSSGVRQSTLDLVDGFSFVLFTSPGFTSEKNLVIQGIPISVVQLNRDFVDSSGNWTNLLGLTTEAGVLVRPDQHIVGRVTSIQEVSVLIDGYCKSIQK</sequence>
<keyword evidence="4" id="KW-0479">Metal-binding</keyword>
<dbReference type="SUPFAM" id="SSF56529">
    <property type="entry name" value="FAH"/>
    <property type="match status" value="1"/>
</dbReference>
<dbReference type="GO" id="GO:0046872">
    <property type="term" value="F:metal ion binding"/>
    <property type="evidence" value="ECO:0007669"/>
    <property type="project" value="UniProtKB-KW"/>
</dbReference>
<keyword evidence="5" id="KW-0274">FAD</keyword>
<dbReference type="VEuPathDB" id="FungiDB:PV10_00777"/>
<dbReference type="FunFam" id="3.90.850.10:FF:000002">
    <property type="entry name" value="2-hydroxyhepta-2,4-diene-1,7-dioate isomerase"/>
    <property type="match status" value="1"/>
</dbReference>
<gene>
    <name evidence="9" type="ORF">B0A52_00976</name>
</gene>
<comment type="caution">
    <text evidence="9">The sequence shown here is derived from an EMBL/GenBank/DDBJ whole genome shotgun (WGS) entry which is preliminary data.</text>
</comment>
<evidence type="ECO:0000259" key="7">
    <source>
        <dbReference type="Pfam" id="PF01494"/>
    </source>
</evidence>
<dbReference type="OrthoDB" id="2096480at2759"/>
<proteinExistence type="inferred from homology"/>
<dbReference type="InterPro" id="IPR011234">
    <property type="entry name" value="Fumarylacetoacetase-like_C"/>
</dbReference>
<dbReference type="Pfam" id="PF01557">
    <property type="entry name" value="FAA_hydrolase"/>
    <property type="match status" value="1"/>
</dbReference>
<dbReference type="GO" id="GO:0016709">
    <property type="term" value="F:oxidoreductase activity, acting on paired donors, with incorporation or reduction of molecular oxygen, NAD(P)H as one donor, and incorporation of one atom of oxygen"/>
    <property type="evidence" value="ECO:0007669"/>
    <property type="project" value="UniProtKB-ARBA"/>
</dbReference>
<dbReference type="Proteomes" id="UP000288859">
    <property type="component" value="Unassembled WGS sequence"/>
</dbReference>
<dbReference type="InterPro" id="IPR036188">
    <property type="entry name" value="FAD/NAD-bd_sf"/>
</dbReference>
<dbReference type="PANTHER" id="PTHR43004:SF19">
    <property type="entry name" value="BINDING MONOOXYGENASE, PUTATIVE (JCVI)-RELATED"/>
    <property type="match status" value="1"/>
</dbReference>
<dbReference type="GO" id="GO:0006107">
    <property type="term" value="P:oxaloacetate metabolic process"/>
    <property type="evidence" value="ECO:0007669"/>
    <property type="project" value="UniProtKB-ARBA"/>
</dbReference>
<dbReference type="PRINTS" id="PR00420">
    <property type="entry name" value="RNGMNOXGNASE"/>
</dbReference>
<feature type="domain" description="FAD-binding" evidence="7">
    <location>
        <begin position="328"/>
        <end position="686"/>
    </location>
</feature>
<comment type="similarity">
    <text evidence="2">Belongs to the FAH family.</text>
</comment>
<dbReference type="EMBL" id="NAJM01000002">
    <property type="protein sequence ID" value="RVX75623.1"/>
    <property type="molecule type" value="Genomic_DNA"/>
</dbReference>
<evidence type="ECO:0000256" key="1">
    <source>
        <dbReference type="ARBA" id="ARBA00001974"/>
    </source>
</evidence>
<accession>A0A438NIR5</accession>